<evidence type="ECO:0008006" key="9">
    <source>
        <dbReference type="Google" id="ProtNLM"/>
    </source>
</evidence>
<feature type="transmembrane region" description="Helical" evidence="6">
    <location>
        <begin position="27"/>
        <end position="49"/>
    </location>
</feature>
<dbReference type="EMBL" id="RYZI01000128">
    <property type="protein sequence ID" value="RWA10061.1"/>
    <property type="molecule type" value="Genomic_DNA"/>
</dbReference>
<organism evidence="7 8">
    <name type="scientific">Xylaria grammica</name>
    <dbReference type="NCBI Taxonomy" id="363999"/>
    <lineage>
        <taxon>Eukaryota</taxon>
        <taxon>Fungi</taxon>
        <taxon>Dikarya</taxon>
        <taxon>Ascomycota</taxon>
        <taxon>Pezizomycotina</taxon>
        <taxon>Sordariomycetes</taxon>
        <taxon>Xylariomycetidae</taxon>
        <taxon>Xylariales</taxon>
        <taxon>Xylariaceae</taxon>
        <taxon>Xylaria</taxon>
    </lineage>
</organism>
<evidence type="ECO:0000256" key="6">
    <source>
        <dbReference type="SAM" id="Phobius"/>
    </source>
</evidence>
<dbReference type="PRINTS" id="PR00385">
    <property type="entry name" value="P450"/>
</dbReference>
<evidence type="ECO:0000256" key="3">
    <source>
        <dbReference type="ARBA" id="ARBA00023004"/>
    </source>
</evidence>
<keyword evidence="8" id="KW-1185">Reference proteome</keyword>
<dbReference type="Pfam" id="PF00067">
    <property type="entry name" value="p450"/>
    <property type="match status" value="1"/>
</dbReference>
<dbReference type="InterPro" id="IPR050121">
    <property type="entry name" value="Cytochrome_P450_monoxygenase"/>
</dbReference>
<dbReference type="GO" id="GO:0005506">
    <property type="term" value="F:iron ion binding"/>
    <property type="evidence" value="ECO:0007669"/>
    <property type="project" value="InterPro"/>
</dbReference>
<dbReference type="AlphaFoldDB" id="A0A439D6M9"/>
<keyword evidence="1 4" id="KW-0349">Heme</keyword>
<dbReference type="InterPro" id="IPR001128">
    <property type="entry name" value="Cyt_P450"/>
</dbReference>
<dbReference type="PRINTS" id="PR00463">
    <property type="entry name" value="EP450I"/>
</dbReference>
<evidence type="ECO:0000256" key="4">
    <source>
        <dbReference type="PIRSR" id="PIRSR602401-1"/>
    </source>
</evidence>
<dbReference type="CDD" id="cd11069">
    <property type="entry name" value="CYP_FUM15-like"/>
    <property type="match status" value="1"/>
</dbReference>
<proteinExistence type="predicted"/>
<dbReference type="PANTHER" id="PTHR24305">
    <property type="entry name" value="CYTOCHROME P450"/>
    <property type="match status" value="1"/>
</dbReference>
<evidence type="ECO:0000256" key="5">
    <source>
        <dbReference type="SAM" id="MobiDB-lite"/>
    </source>
</evidence>
<evidence type="ECO:0000256" key="1">
    <source>
        <dbReference type="ARBA" id="ARBA00022617"/>
    </source>
</evidence>
<dbReference type="STRING" id="363999.A0A439D6M9"/>
<protein>
    <recommendedName>
        <fullName evidence="9">Cytochrome P450</fullName>
    </recommendedName>
</protein>
<dbReference type="Proteomes" id="UP000286045">
    <property type="component" value="Unassembled WGS sequence"/>
</dbReference>
<keyword evidence="6" id="KW-1133">Transmembrane helix</keyword>
<dbReference type="GO" id="GO:0016705">
    <property type="term" value="F:oxidoreductase activity, acting on paired donors, with incorporation or reduction of molecular oxygen"/>
    <property type="evidence" value="ECO:0007669"/>
    <property type="project" value="InterPro"/>
</dbReference>
<keyword evidence="6" id="KW-0472">Membrane</keyword>
<comment type="caution">
    <text evidence="7">The sequence shown here is derived from an EMBL/GenBank/DDBJ whole genome shotgun (WGS) entry which is preliminary data.</text>
</comment>
<evidence type="ECO:0000256" key="2">
    <source>
        <dbReference type="ARBA" id="ARBA00022723"/>
    </source>
</evidence>
<dbReference type="Gene3D" id="1.10.630.10">
    <property type="entry name" value="Cytochrome P450"/>
    <property type="match status" value="1"/>
</dbReference>
<feature type="binding site" description="axial binding residue" evidence="4">
    <location>
        <position position="521"/>
    </location>
    <ligand>
        <name>heme</name>
        <dbReference type="ChEBI" id="CHEBI:30413"/>
    </ligand>
    <ligandPart>
        <name>Fe</name>
        <dbReference type="ChEBI" id="CHEBI:18248"/>
    </ligandPart>
</feature>
<evidence type="ECO:0000313" key="7">
    <source>
        <dbReference type="EMBL" id="RWA10061.1"/>
    </source>
</evidence>
<keyword evidence="2 4" id="KW-0479">Metal-binding</keyword>
<dbReference type="GO" id="GO:0004497">
    <property type="term" value="F:monooxygenase activity"/>
    <property type="evidence" value="ECO:0007669"/>
    <property type="project" value="InterPro"/>
</dbReference>
<reference evidence="7 8" key="1">
    <citation type="submission" date="2018-12" db="EMBL/GenBank/DDBJ databases">
        <title>Draft genome sequence of Xylaria grammica IHI A82.</title>
        <authorList>
            <person name="Buettner E."/>
            <person name="Kellner H."/>
        </authorList>
    </citation>
    <scope>NUCLEOTIDE SEQUENCE [LARGE SCALE GENOMIC DNA]</scope>
    <source>
        <strain evidence="7 8">IHI A82</strain>
    </source>
</reference>
<dbReference type="SUPFAM" id="SSF48264">
    <property type="entry name" value="Cytochrome P450"/>
    <property type="match status" value="1"/>
</dbReference>
<feature type="compositionally biased region" description="Polar residues" evidence="5">
    <location>
        <begin position="496"/>
        <end position="505"/>
    </location>
</feature>
<feature type="region of interest" description="Disordered" evidence="5">
    <location>
        <begin position="483"/>
        <end position="505"/>
    </location>
</feature>
<keyword evidence="3 4" id="KW-0408">Iron</keyword>
<name>A0A439D6M9_9PEZI</name>
<comment type="cofactor">
    <cofactor evidence="4">
        <name>heme</name>
        <dbReference type="ChEBI" id="CHEBI:30413"/>
    </cofactor>
</comment>
<dbReference type="GO" id="GO:0020037">
    <property type="term" value="F:heme binding"/>
    <property type="evidence" value="ECO:0007669"/>
    <property type="project" value="InterPro"/>
</dbReference>
<gene>
    <name evidence="7" type="ORF">EKO27_g5039</name>
</gene>
<dbReference type="InterPro" id="IPR002401">
    <property type="entry name" value="Cyt_P450_E_grp-I"/>
</dbReference>
<evidence type="ECO:0000313" key="8">
    <source>
        <dbReference type="Proteomes" id="UP000286045"/>
    </source>
</evidence>
<accession>A0A439D6M9</accession>
<dbReference type="PANTHER" id="PTHR24305:SF227">
    <property type="entry name" value="P450, PUTATIVE (EUROFUNG)-RELATED"/>
    <property type="match status" value="1"/>
</dbReference>
<dbReference type="InterPro" id="IPR036396">
    <property type="entry name" value="Cyt_P450_sf"/>
</dbReference>
<sequence length="581" mass="65167">MLSISPTVVFALSVTLSYPLAKAGDSTYLSIFCRVYGVCLTLWALYNFIIYPNVFSPLRHLPTVDGNSWWSRQSLRLLVEPRGVPQSDCETPANTAIAGGRVENVPHQRHGLVRYRTILNEERLIVAAPEALAEVLTTKSYHFQKPQSIVTALKPIAGVGILLAEGDQHKQQRKTLLPAFAYRHIKDLYGLMWDISSHAVTTLSEVVATTSRVDKQPYTMDIMQWASKATLDIIFVGGMGQSVDSVRNEDSNYMNLRRIYKTVFSQSSQDLMLFVLRVWILPNWLMPYVPLKRNMVIQRESKTLRDICRQLIRQKKRDLESELADKREKDILTVALNYGGFTEDELVEQLLTFLVAGHETTATALTWAVYVLSKNPEMQAKVRDEVRTHLPSPSSPSKNPEELATVIDNNMPYLHAICLEVLRYFAPVPITFREAAVDTSINGAPIPAGTQLVICPRATNHDVALWGDDARVFNPDRYLSQPKRAQVDPLEENGHSESPNKNAGTRSNYATLTFLHGPRSCIGQSFSKAELAILLATLVGRFEFALVDESLRDETKFKLRGGATNRPAHGLHVKVALVEGW</sequence>
<keyword evidence="6" id="KW-0812">Transmembrane</keyword>